<dbReference type="Proteomes" id="UP000214747">
    <property type="component" value="Unassembled WGS sequence"/>
</dbReference>
<evidence type="ECO:0000313" key="1">
    <source>
        <dbReference type="EMBL" id="OWY36422.1"/>
    </source>
</evidence>
<dbReference type="SUPFAM" id="SSF51182">
    <property type="entry name" value="RmlC-like cupins"/>
    <property type="match status" value="1"/>
</dbReference>
<name>A0A225SYX2_9BURK</name>
<evidence type="ECO:0000313" key="2">
    <source>
        <dbReference type="Proteomes" id="UP000214747"/>
    </source>
</evidence>
<keyword evidence="2" id="KW-1185">Reference proteome</keyword>
<dbReference type="AlphaFoldDB" id="A0A225SYX2"/>
<dbReference type="InterPro" id="IPR014710">
    <property type="entry name" value="RmlC-like_jellyroll"/>
</dbReference>
<proteinExistence type="predicted"/>
<reference evidence="1 2" key="1">
    <citation type="journal article" date="2010" name="Int. J. Syst. Evol. Microbiol.">
        <title>Reclassification of Herbaspirillum putei as a later heterotypic synonym of Herbaspirillum huttiense, with the description of H. huttiense subsp. huttiense subsp. nov. and H. huttiense subsp. putei subsp. nov., comb. nov., and description of Herbaspirillum aquaticum sp. nov.</title>
        <authorList>
            <person name="Dobritsa A.P."/>
            <person name="Reddy M.C."/>
            <person name="Samadpour M."/>
        </authorList>
    </citation>
    <scope>NUCLEOTIDE SEQUENCE [LARGE SCALE GENOMIC DNA]</scope>
    <source>
        <strain evidence="1 2">IEH 4430</strain>
    </source>
</reference>
<dbReference type="PANTHER" id="PTHR37943">
    <property type="entry name" value="PROTEIN VES"/>
    <property type="match status" value="1"/>
</dbReference>
<accession>A0A225SYX2</accession>
<dbReference type="Pfam" id="PF05962">
    <property type="entry name" value="HutD"/>
    <property type="match status" value="1"/>
</dbReference>
<dbReference type="InterPro" id="IPR010282">
    <property type="entry name" value="Uncharacterised_HutD/Ves"/>
</dbReference>
<dbReference type="EMBL" id="NJGV01000002">
    <property type="protein sequence ID" value="OWY36422.1"/>
    <property type="molecule type" value="Genomic_DNA"/>
</dbReference>
<dbReference type="CDD" id="cd20293">
    <property type="entry name" value="cupin_HutD_N"/>
    <property type="match status" value="1"/>
</dbReference>
<protein>
    <recommendedName>
        <fullName evidence="3">HutD-family protein</fullName>
    </recommendedName>
</protein>
<dbReference type="Gene3D" id="2.60.120.10">
    <property type="entry name" value="Jelly Rolls"/>
    <property type="match status" value="1"/>
</dbReference>
<organism evidence="1 2">
    <name type="scientific">Herbaspirillum aquaticum</name>
    <dbReference type="NCBI Taxonomy" id="568783"/>
    <lineage>
        <taxon>Bacteria</taxon>
        <taxon>Pseudomonadati</taxon>
        <taxon>Pseudomonadota</taxon>
        <taxon>Betaproteobacteria</taxon>
        <taxon>Burkholderiales</taxon>
        <taxon>Oxalobacteraceae</taxon>
        <taxon>Herbaspirillum</taxon>
    </lineage>
</organism>
<dbReference type="InterPro" id="IPR011051">
    <property type="entry name" value="RmlC_Cupin_sf"/>
</dbReference>
<dbReference type="PANTHER" id="PTHR37943:SF1">
    <property type="entry name" value="PROTEIN VES"/>
    <property type="match status" value="1"/>
</dbReference>
<evidence type="ECO:0008006" key="3">
    <source>
        <dbReference type="Google" id="ProtNLM"/>
    </source>
</evidence>
<dbReference type="RefSeq" id="WP_088753956.1">
    <property type="nucleotide sequence ID" value="NZ_JARJFG010000018.1"/>
</dbReference>
<gene>
    <name evidence="1" type="ORF">CEJ45_04255</name>
</gene>
<sequence length="222" mass="23875">MAPEVHSAPAAGMVARASAIAFVGELGRIAAVPWKNEGGQTRELCVEPPEADFGSFVWRASVADVGADGAFSCFAGIDRTIVLLEGGGFTMHSEGRQVHDLARAFVPYPFPGEQAITVQLHGAPTLDFNLMVRREYAEGRVVVLAQQHARSLPRHSVLVYVAQGAASLSDEYGLQQPLRRGEFARLREDPAVPLPDLVCTPGSVVLVVCILRTTDKDPSCKR</sequence>
<comment type="caution">
    <text evidence="1">The sequence shown here is derived from an EMBL/GenBank/DDBJ whole genome shotgun (WGS) entry which is preliminary data.</text>
</comment>